<feature type="non-terminal residue" evidence="2">
    <location>
        <position position="1"/>
    </location>
</feature>
<dbReference type="HOGENOM" id="CLU_2967401_0_0_1"/>
<proteinExistence type="predicted"/>
<dbReference type="AlphaFoldDB" id="A0A0C9ZM32"/>
<protein>
    <submittedName>
        <fullName evidence="2">Uncharacterized protein</fullName>
    </submittedName>
</protein>
<gene>
    <name evidence="2" type="ORF">PISMIDRAFT_681887</name>
</gene>
<dbReference type="Proteomes" id="UP000054018">
    <property type="component" value="Unassembled WGS sequence"/>
</dbReference>
<dbReference type="EMBL" id="KN833758">
    <property type="protein sequence ID" value="KIK20908.1"/>
    <property type="molecule type" value="Genomic_DNA"/>
</dbReference>
<sequence>YFSYGNSKEAVHGHEVKHIHRSINCSPPPSHSHGQVVFEKENEKMERHCDTSCTRASVI</sequence>
<reference evidence="2 3" key="1">
    <citation type="submission" date="2014-04" db="EMBL/GenBank/DDBJ databases">
        <authorList>
            <consortium name="DOE Joint Genome Institute"/>
            <person name="Kuo A."/>
            <person name="Kohler A."/>
            <person name="Costa M.D."/>
            <person name="Nagy L.G."/>
            <person name="Floudas D."/>
            <person name="Copeland A."/>
            <person name="Barry K.W."/>
            <person name="Cichocki N."/>
            <person name="Veneault-Fourrey C."/>
            <person name="LaButti K."/>
            <person name="Lindquist E.A."/>
            <person name="Lipzen A."/>
            <person name="Lundell T."/>
            <person name="Morin E."/>
            <person name="Murat C."/>
            <person name="Sun H."/>
            <person name="Tunlid A."/>
            <person name="Henrissat B."/>
            <person name="Grigoriev I.V."/>
            <person name="Hibbett D.S."/>
            <person name="Martin F."/>
            <person name="Nordberg H.P."/>
            <person name="Cantor M.N."/>
            <person name="Hua S.X."/>
        </authorList>
    </citation>
    <scope>NUCLEOTIDE SEQUENCE [LARGE SCALE GENOMIC DNA]</scope>
    <source>
        <strain evidence="2 3">441</strain>
    </source>
</reference>
<evidence type="ECO:0000256" key="1">
    <source>
        <dbReference type="SAM" id="MobiDB-lite"/>
    </source>
</evidence>
<evidence type="ECO:0000313" key="3">
    <source>
        <dbReference type="Proteomes" id="UP000054018"/>
    </source>
</evidence>
<feature type="region of interest" description="Disordered" evidence="1">
    <location>
        <begin position="13"/>
        <end position="34"/>
    </location>
</feature>
<reference evidence="3" key="2">
    <citation type="submission" date="2015-01" db="EMBL/GenBank/DDBJ databases">
        <title>Evolutionary Origins and Diversification of the Mycorrhizal Mutualists.</title>
        <authorList>
            <consortium name="DOE Joint Genome Institute"/>
            <consortium name="Mycorrhizal Genomics Consortium"/>
            <person name="Kohler A."/>
            <person name="Kuo A."/>
            <person name="Nagy L.G."/>
            <person name="Floudas D."/>
            <person name="Copeland A."/>
            <person name="Barry K.W."/>
            <person name="Cichocki N."/>
            <person name="Veneault-Fourrey C."/>
            <person name="LaButti K."/>
            <person name="Lindquist E.A."/>
            <person name="Lipzen A."/>
            <person name="Lundell T."/>
            <person name="Morin E."/>
            <person name="Murat C."/>
            <person name="Riley R."/>
            <person name="Ohm R."/>
            <person name="Sun H."/>
            <person name="Tunlid A."/>
            <person name="Henrissat B."/>
            <person name="Grigoriev I.V."/>
            <person name="Hibbett D.S."/>
            <person name="Martin F."/>
        </authorList>
    </citation>
    <scope>NUCLEOTIDE SEQUENCE [LARGE SCALE GENOMIC DNA]</scope>
    <source>
        <strain evidence="3">441</strain>
    </source>
</reference>
<name>A0A0C9ZM32_9AGAM</name>
<dbReference type="OrthoDB" id="421448at2759"/>
<organism evidence="2 3">
    <name type="scientific">Pisolithus microcarpus 441</name>
    <dbReference type="NCBI Taxonomy" id="765257"/>
    <lineage>
        <taxon>Eukaryota</taxon>
        <taxon>Fungi</taxon>
        <taxon>Dikarya</taxon>
        <taxon>Basidiomycota</taxon>
        <taxon>Agaricomycotina</taxon>
        <taxon>Agaricomycetes</taxon>
        <taxon>Agaricomycetidae</taxon>
        <taxon>Boletales</taxon>
        <taxon>Sclerodermatineae</taxon>
        <taxon>Pisolithaceae</taxon>
        <taxon>Pisolithus</taxon>
    </lineage>
</organism>
<keyword evidence="3" id="KW-1185">Reference proteome</keyword>
<accession>A0A0C9ZM32</accession>
<evidence type="ECO:0000313" key="2">
    <source>
        <dbReference type="EMBL" id="KIK20908.1"/>
    </source>
</evidence>